<organism evidence="1 2">
    <name type="scientific">Trichonephila clavata</name>
    <name type="common">Joro spider</name>
    <name type="synonym">Nephila clavata</name>
    <dbReference type="NCBI Taxonomy" id="2740835"/>
    <lineage>
        <taxon>Eukaryota</taxon>
        <taxon>Metazoa</taxon>
        <taxon>Ecdysozoa</taxon>
        <taxon>Arthropoda</taxon>
        <taxon>Chelicerata</taxon>
        <taxon>Arachnida</taxon>
        <taxon>Araneae</taxon>
        <taxon>Araneomorphae</taxon>
        <taxon>Entelegynae</taxon>
        <taxon>Araneoidea</taxon>
        <taxon>Nephilidae</taxon>
        <taxon>Trichonephila</taxon>
    </lineage>
</organism>
<dbReference type="EMBL" id="BMAO01019044">
    <property type="protein sequence ID" value="GFR27998.1"/>
    <property type="molecule type" value="Genomic_DNA"/>
</dbReference>
<name>A0A8X6JJN4_TRICU</name>
<comment type="caution">
    <text evidence="1">The sequence shown here is derived from an EMBL/GenBank/DDBJ whole genome shotgun (WGS) entry which is preliminary data.</text>
</comment>
<evidence type="ECO:0000313" key="2">
    <source>
        <dbReference type="Proteomes" id="UP000887116"/>
    </source>
</evidence>
<keyword evidence="2" id="KW-1185">Reference proteome</keyword>
<accession>A0A8X6JJN4</accession>
<sequence length="100" mass="11616">MRVDRLGDVTSSFISIRSECPDVLNQEVAPRVLFRVKEISWDLYVNPCVSAWLVLRTNDILIGGSLQTKAINRLGWRSDISFPPEENFRMYTRKFFCALF</sequence>
<protein>
    <submittedName>
        <fullName evidence="1">Uncharacterized protein</fullName>
    </submittedName>
</protein>
<gene>
    <name evidence="1" type="ORF">TNCT_477581</name>
</gene>
<proteinExistence type="predicted"/>
<dbReference type="Proteomes" id="UP000887116">
    <property type="component" value="Unassembled WGS sequence"/>
</dbReference>
<evidence type="ECO:0000313" key="1">
    <source>
        <dbReference type="EMBL" id="GFR27998.1"/>
    </source>
</evidence>
<reference evidence="1" key="1">
    <citation type="submission" date="2020-07" db="EMBL/GenBank/DDBJ databases">
        <title>Multicomponent nature underlies the extraordinary mechanical properties of spider dragline silk.</title>
        <authorList>
            <person name="Kono N."/>
            <person name="Nakamura H."/>
            <person name="Mori M."/>
            <person name="Yoshida Y."/>
            <person name="Ohtoshi R."/>
            <person name="Malay A.D."/>
            <person name="Moran D.A.P."/>
            <person name="Tomita M."/>
            <person name="Numata K."/>
            <person name="Arakawa K."/>
        </authorList>
    </citation>
    <scope>NUCLEOTIDE SEQUENCE</scope>
</reference>
<dbReference type="AlphaFoldDB" id="A0A8X6JJN4"/>